<keyword evidence="2" id="KW-1133">Transmembrane helix</keyword>
<feature type="region of interest" description="Disordered" evidence="1">
    <location>
        <begin position="338"/>
        <end position="358"/>
    </location>
</feature>
<dbReference type="Pfam" id="PF20151">
    <property type="entry name" value="DUF6533"/>
    <property type="match status" value="1"/>
</dbReference>
<evidence type="ECO:0000259" key="3">
    <source>
        <dbReference type="Pfam" id="PF20151"/>
    </source>
</evidence>
<proteinExistence type="predicted"/>
<evidence type="ECO:0000256" key="1">
    <source>
        <dbReference type="SAM" id="MobiDB-lite"/>
    </source>
</evidence>
<sequence>MSSTSEAAQIIAIYDSYRTSAYIGFAAVVFLLYDCVLTFDREVALFWTGRANGATALFFTIKYGTVLYNVLSCVSFIPDMSSKGCVIFRLVRFAALVEYLRFFPFAVFSGMRAYALTRNWALGAIVLILSLTPFVINMTQYGQGVRGELDPIIGCLEDLKFTPTEAIMWVVHSSDSALNTHTEYRAPNHSFPVVSRAGLIVADFLLVVVTWRTLASGPLRPHFRARSSRSLTDTMLWNGMSYFTILTILNVLHLAFSVANIASDGAVSTSYITIFTDPLTTILVCRFLLDLQNASTQDVKLGTDDPLHLSTAMGQTSLTFARVLGSVAATIVPVGELEDDRDSSEAESGARSAARVLE</sequence>
<accession>A0A5C2SJG9</accession>
<evidence type="ECO:0000313" key="4">
    <source>
        <dbReference type="EMBL" id="RPD63750.1"/>
    </source>
</evidence>
<feature type="transmembrane region" description="Helical" evidence="2">
    <location>
        <begin position="268"/>
        <end position="289"/>
    </location>
</feature>
<protein>
    <recommendedName>
        <fullName evidence="3">DUF6533 domain-containing protein</fullName>
    </recommendedName>
</protein>
<feature type="transmembrane region" description="Helical" evidence="2">
    <location>
        <begin position="120"/>
        <end position="139"/>
    </location>
</feature>
<gene>
    <name evidence="4" type="ORF">L227DRAFT_608299</name>
</gene>
<feature type="transmembrane region" description="Helical" evidence="2">
    <location>
        <begin position="51"/>
        <end position="70"/>
    </location>
</feature>
<dbReference type="EMBL" id="ML122255">
    <property type="protein sequence ID" value="RPD63750.1"/>
    <property type="molecule type" value="Genomic_DNA"/>
</dbReference>
<feature type="transmembrane region" description="Helical" evidence="2">
    <location>
        <begin position="193"/>
        <end position="214"/>
    </location>
</feature>
<name>A0A5C2SJG9_9APHY</name>
<dbReference type="Proteomes" id="UP000313359">
    <property type="component" value="Unassembled WGS sequence"/>
</dbReference>
<dbReference type="AlphaFoldDB" id="A0A5C2SJG9"/>
<dbReference type="InterPro" id="IPR045340">
    <property type="entry name" value="DUF6533"/>
</dbReference>
<organism evidence="4 5">
    <name type="scientific">Lentinus tigrinus ALCF2SS1-6</name>
    <dbReference type="NCBI Taxonomy" id="1328759"/>
    <lineage>
        <taxon>Eukaryota</taxon>
        <taxon>Fungi</taxon>
        <taxon>Dikarya</taxon>
        <taxon>Basidiomycota</taxon>
        <taxon>Agaricomycotina</taxon>
        <taxon>Agaricomycetes</taxon>
        <taxon>Polyporales</taxon>
        <taxon>Polyporaceae</taxon>
        <taxon>Lentinus</taxon>
    </lineage>
</organism>
<evidence type="ECO:0000313" key="5">
    <source>
        <dbReference type="Proteomes" id="UP000313359"/>
    </source>
</evidence>
<feature type="domain" description="DUF6533" evidence="3">
    <location>
        <begin position="22"/>
        <end position="67"/>
    </location>
</feature>
<feature type="transmembrane region" description="Helical" evidence="2">
    <location>
        <begin position="20"/>
        <end position="39"/>
    </location>
</feature>
<evidence type="ECO:0000256" key="2">
    <source>
        <dbReference type="SAM" id="Phobius"/>
    </source>
</evidence>
<reference evidence="4" key="1">
    <citation type="journal article" date="2018" name="Genome Biol. Evol.">
        <title>Genomics and development of Lentinus tigrinus, a white-rot wood-decaying mushroom with dimorphic fruiting bodies.</title>
        <authorList>
            <person name="Wu B."/>
            <person name="Xu Z."/>
            <person name="Knudson A."/>
            <person name="Carlson A."/>
            <person name="Chen N."/>
            <person name="Kovaka S."/>
            <person name="LaButti K."/>
            <person name="Lipzen A."/>
            <person name="Pennachio C."/>
            <person name="Riley R."/>
            <person name="Schakwitz W."/>
            <person name="Umezawa K."/>
            <person name="Ohm R.A."/>
            <person name="Grigoriev I.V."/>
            <person name="Nagy L.G."/>
            <person name="Gibbons J."/>
            <person name="Hibbett D."/>
        </authorList>
    </citation>
    <scope>NUCLEOTIDE SEQUENCE [LARGE SCALE GENOMIC DNA]</scope>
    <source>
        <strain evidence="4">ALCF2SS1-6</strain>
    </source>
</reference>
<feature type="compositionally biased region" description="Low complexity" evidence="1">
    <location>
        <begin position="346"/>
        <end position="358"/>
    </location>
</feature>
<dbReference type="OrthoDB" id="2797003at2759"/>
<feature type="transmembrane region" description="Helical" evidence="2">
    <location>
        <begin position="235"/>
        <end position="256"/>
    </location>
</feature>
<keyword evidence="5" id="KW-1185">Reference proteome</keyword>
<keyword evidence="2" id="KW-0812">Transmembrane</keyword>
<keyword evidence="2" id="KW-0472">Membrane</keyword>